<dbReference type="Proteomes" id="UP000295197">
    <property type="component" value="Unassembled WGS sequence"/>
</dbReference>
<dbReference type="Pfam" id="PF14129">
    <property type="entry name" value="DUF4296"/>
    <property type="match status" value="1"/>
</dbReference>
<feature type="compositionally biased region" description="Basic and acidic residues" evidence="1">
    <location>
        <begin position="282"/>
        <end position="305"/>
    </location>
</feature>
<feature type="domain" description="DUF4296" evidence="2">
    <location>
        <begin position="23"/>
        <end position="103"/>
    </location>
</feature>
<name>A0A4R3VXK8_9SPHI</name>
<dbReference type="OrthoDB" id="678784at2"/>
<comment type="caution">
    <text evidence="3">The sequence shown here is derived from an EMBL/GenBank/DDBJ whole genome shotgun (WGS) entry which is preliminary data.</text>
</comment>
<evidence type="ECO:0000313" key="4">
    <source>
        <dbReference type="Proteomes" id="UP000295197"/>
    </source>
</evidence>
<dbReference type="EMBL" id="SMBZ01000010">
    <property type="protein sequence ID" value="TCV18639.1"/>
    <property type="molecule type" value="Genomic_DNA"/>
</dbReference>
<protein>
    <submittedName>
        <fullName evidence="3">Uncharacterized protein DUF4296</fullName>
    </submittedName>
</protein>
<sequence length="305" mass="35871">MQRLLYSIFISFFLILSCAKSKPKDIISESKMTEVLTQVSILDGYLNTLPSDSAKKVMPVLYEKIFKQFDLDSARFVRNLDYYFADPNLTEKIYSNVSKELTVYDRKFNAEDSIRQVFVQDSLNRHYYFQRIYDRQQVMRYYNSSDTLYTNYYAFNRRVIQESPLDFLNHYLNMVPVDATHLAIIDSVASGKYNKLEYLLVYNDTTAHQDAEVANYKRNSELFLQKLRLQEAVTGTLPTASPRYHPDDMFERNGPQPQEVPAQEIPQPTEEFISDTSNNVKLEPRPDKQINERMVKPVRRRELPQ</sequence>
<dbReference type="AlphaFoldDB" id="A0A4R3VXK8"/>
<dbReference type="InterPro" id="IPR025381">
    <property type="entry name" value="DUF4296"/>
</dbReference>
<feature type="region of interest" description="Disordered" evidence="1">
    <location>
        <begin position="269"/>
        <end position="305"/>
    </location>
</feature>
<accession>A0A4R3VXK8</accession>
<keyword evidence="4" id="KW-1185">Reference proteome</keyword>
<gene>
    <name evidence="3" type="ORF">EDC17_101041</name>
</gene>
<organism evidence="3 4">
    <name type="scientific">Sphingobacterium alimentarium</name>
    <dbReference type="NCBI Taxonomy" id="797292"/>
    <lineage>
        <taxon>Bacteria</taxon>
        <taxon>Pseudomonadati</taxon>
        <taxon>Bacteroidota</taxon>
        <taxon>Sphingobacteriia</taxon>
        <taxon>Sphingobacteriales</taxon>
        <taxon>Sphingobacteriaceae</taxon>
        <taxon>Sphingobacterium</taxon>
    </lineage>
</organism>
<evidence type="ECO:0000259" key="2">
    <source>
        <dbReference type="Pfam" id="PF14129"/>
    </source>
</evidence>
<dbReference type="PROSITE" id="PS51257">
    <property type="entry name" value="PROKAR_LIPOPROTEIN"/>
    <property type="match status" value="1"/>
</dbReference>
<evidence type="ECO:0000313" key="3">
    <source>
        <dbReference type="EMBL" id="TCV18639.1"/>
    </source>
</evidence>
<dbReference type="RefSeq" id="WP_132777138.1">
    <property type="nucleotide sequence ID" value="NZ_SMBZ01000010.1"/>
</dbReference>
<reference evidence="3 4" key="1">
    <citation type="submission" date="2019-03" db="EMBL/GenBank/DDBJ databases">
        <title>Genomic Encyclopedia of Type Strains, Phase IV (KMG-IV): sequencing the most valuable type-strain genomes for metagenomic binning, comparative biology and taxonomic classification.</title>
        <authorList>
            <person name="Goeker M."/>
        </authorList>
    </citation>
    <scope>NUCLEOTIDE SEQUENCE [LARGE SCALE GENOMIC DNA]</scope>
    <source>
        <strain evidence="3 4">DSM 22362</strain>
    </source>
</reference>
<proteinExistence type="predicted"/>
<evidence type="ECO:0000256" key="1">
    <source>
        <dbReference type="SAM" id="MobiDB-lite"/>
    </source>
</evidence>